<dbReference type="Gene3D" id="1.10.10.10">
    <property type="entry name" value="Winged helix-like DNA-binding domain superfamily/Winged helix DNA-binding domain"/>
    <property type="match status" value="1"/>
</dbReference>
<dbReference type="SMART" id="SM00895">
    <property type="entry name" value="FCD"/>
    <property type="match status" value="1"/>
</dbReference>
<keyword evidence="1" id="KW-0805">Transcription regulation</keyword>
<proteinExistence type="predicted"/>
<dbReference type="Pfam" id="PF00392">
    <property type="entry name" value="GntR"/>
    <property type="match status" value="1"/>
</dbReference>
<evidence type="ECO:0000313" key="5">
    <source>
        <dbReference type="EMBL" id="MFD2416499.1"/>
    </source>
</evidence>
<accession>A0ABW5FN82</accession>
<keyword evidence="6" id="KW-1185">Reference proteome</keyword>
<feature type="domain" description="HTH gntR-type" evidence="4">
    <location>
        <begin position="13"/>
        <end position="80"/>
    </location>
</feature>
<evidence type="ECO:0000256" key="2">
    <source>
        <dbReference type="ARBA" id="ARBA00023125"/>
    </source>
</evidence>
<dbReference type="InterPro" id="IPR036390">
    <property type="entry name" value="WH_DNA-bd_sf"/>
</dbReference>
<sequence>MRANSRQGPLEGQRLSERAYQSIKARLLEGEWSAHDSIAVEALRTELGVSKQPVMDALRRLSVEGLVEIIPQVGSRVPAYTQDEASDFFTMFASLEAEATAVATRRYAEDQLAELIRINDELGQVAVIDDPGGRVHGYRTLNRAFHGLLLEMTHSSVILRVSEQMWDMSDLIINTSGRRRPLAHEVGERHADHERIIDALKSRDVRQARKEMRQHILRNIPMLEHARSED</sequence>
<dbReference type="PANTHER" id="PTHR43537">
    <property type="entry name" value="TRANSCRIPTIONAL REGULATOR, GNTR FAMILY"/>
    <property type="match status" value="1"/>
</dbReference>
<evidence type="ECO:0000259" key="4">
    <source>
        <dbReference type="PROSITE" id="PS50949"/>
    </source>
</evidence>
<dbReference type="InterPro" id="IPR000524">
    <property type="entry name" value="Tscrpt_reg_HTH_GntR"/>
</dbReference>
<dbReference type="SUPFAM" id="SSF46785">
    <property type="entry name" value="Winged helix' DNA-binding domain"/>
    <property type="match status" value="1"/>
</dbReference>
<dbReference type="InterPro" id="IPR008920">
    <property type="entry name" value="TF_FadR/GntR_C"/>
</dbReference>
<dbReference type="Gene3D" id="1.20.120.530">
    <property type="entry name" value="GntR ligand-binding domain-like"/>
    <property type="match status" value="1"/>
</dbReference>
<organism evidence="5 6">
    <name type="scientific">Amycolatopsis pigmentata</name>
    <dbReference type="NCBI Taxonomy" id="450801"/>
    <lineage>
        <taxon>Bacteria</taxon>
        <taxon>Bacillati</taxon>
        <taxon>Actinomycetota</taxon>
        <taxon>Actinomycetes</taxon>
        <taxon>Pseudonocardiales</taxon>
        <taxon>Pseudonocardiaceae</taxon>
        <taxon>Amycolatopsis</taxon>
    </lineage>
</organism>
<reference evidence="6" key="1">
    <citation type="journal article" date="2019" name="Int. J. Syst. Evol. Microbiol.">
        <title>The Global Catalogue of Microorganisms (GCM) 10K type strain sequencing project: providing services to taxonomists for standard genome sequencing and annotation.</title>
        <authorList>
            <consortium name="The Broad Institute Genomics Platform"/>
            <consortium name="The Broad Institute Genome Sequencing Center for Infectious Disease"/>
            <person name="Wu L."/>
            <person name="Ma J."/>
        </authorList>
    </citation>
    <scope>NUCLEOTIDE SEQUENCE [LARGE SCALE GENOMIC DNA]</scope>
    <source>
        <strain evidence="6">CGMCC 4.7645</strain>
    </source>
</reference>
<dbReference type="InterPro" id="IPR011711">
    <property type="entry name" value="GntR_C"/>
</dbReference>
<dbReference type="RefSeq" id="WP_378263335.1">
    <property type="nucleotide sequence ID" value="NZ_JBHUKR010000006.1"/>
</dbReference>
<keyword evidence="3" id="KW-0804">Transcription</keyword>
<dbReference type="Proteomes" id="UP001597417">
    <property type="component" value="Unassembled WGS sequence"/>
</dbReference>
<evidence type="ECO:0000256" key="3">
    <source>
        <dbReference type="ARBA" id="ARBA00023163"/>
    </source>
</evidence>
<keyword evidence="2" id="KW-0238">DNA-binding</keyword>
<dbReference type="PANTHER" id="PTHR43537:SF24">
    <property type="entry name" value="GLUCONATE OPERON TRANSCRIPTIONAL REPRESSOR"/>
    <property type="match status" value="1"/>
</dbReference>
<dbReference type="InterPro" id="IPR036388">
    <property type="entry name" value="WH-like_DNA-bd_sf"/>
</dbReference>
<dbReference type="EMBL" id="JBHUKR010000006">
    <property type="protein sequence ID" value="MFD2416499.1"/>
    <property type="molecule type" value="Genomic_DNA"/>
</dbReference>
<gene>
    <name evidence="5" type="ORF">ACFSXZ_09155</name>
</gene>
<comment type="caution">
    <text evidence="5">The sequence shown here is derived from an EMBL/GenBank/DDBJ whole genome shotgun (WGS) entry which is preliminary data.</text>
</comment>
<name>A0ABW5FN82_9PSEU</name>
<dbReference type="PROSITE" id="PS50949">
    <property type="entry name" value="HTH_GNTR"/>
    <property type="match status" value="1"/>
</dbReference>
<dbReference type="Pfam" id="PF07729">
    <property type="entry name" value="FCD"/>
    <property type="match status" value="1"/>
</dbReference>
<protein>
    <submittedName>
        <fullName evidence="5">GntR family transcriptional regulator</fullName>
    </submittedName>
</protein>
<evidence type="ECO:0000256" key="1">
    <source>
        <dbReference type="ARBA" id="ARBA00023015"/>
    </source>
</evidence>
<dbReference type="SUPFAM" id="SSF48008">
    <property type="entry name" value="GntR ligand-binding domain-like"/>
    <property type="match status" value="1"/>
</dbReference>
<dbReference type="SMART" id="SM00345">
    <property type="entry name" value="HTH_GNTR"/>
    <property type="match status" value="1"/>
</dbReference>
<evidence type="ECO:0000313" key="6">
    <source>
        <dbReference type="Proteomes" id="UP001597417"/>
    </source>
</evidence>